<dbReference type="AlphaFoldDB" id="Q1IID3"/>
<evidence type="ECO:0000313" key="1">
    <source>
        <dbReference type="EMBL" id="ABF43367.1"/>
    </source>
</evidence>
<evidence type="ECO:0000313" key="2">
    <source>
        <dbReference type="Proteomes" id="UP000002432"/>
    </source>
</evidence>
<accession>Q1IID3</accession>
<gene>
    <name evidence="1" type="ordered locus">Acid345_4367</name>
</gene>
<protein>
    <submittedName>
        <fullName evidence="1">Uncharacterized protein</fullName>
    </submittedName>
</protein>
<dbReference type="STRING" id="204669.Acid345_4367"/>
<dbReference type="EMBL" id="CP000360">
    <property type="protein sequence ID" value="ABF43367.1"/>
    <property type="molecule type" value="Genomic_DNA"/>
</dbReference>
<dbReference type="Gene3D" id="2.160.20.10">
    <property type="entry name" value="Single-stranded right-handed beta-helix, Pectin lyase-like"/>
    <property type="match status" value="1"/>
</dbReference>
<name>Q1IID3_KORVE</name>
<proteinExistence type="predicted"/>
<organism evidence="1 2">
    <name type="scientific">Koribacter versatilis (strain Ellin345)</name>
    <dbReference type="NCBI Taxonomy" id="204669"/>
    <lineage>
        <taxon>Bacteria</taxon>
        <taxon>Pseudomonadati</taxon>
        <taxon>Acidobacteriota</taxon>
        <taxon>Terriglobia</taxon>
        <taxon>Terriglobales</taxon>
        <taxon>Candidatus Korobacteraceae</taxon>
        <taxon>Candidatus Korobacter</taxon>
    </lineage>
</organism>
<dbReference type="InterPro" id="IPR012334">
    <property type="entry name" value="Pectin_lyas_fold"/>
</dbReference>
<dbReference type="KEGG" id="aba:Acid345_4367"/>
<dbReference type="Proteomes" id="UP000002432">
    <property type="component" value="Chromosome"/>
</dbReference>
<keyword evidence="2" id="KW-1185">Reference proteome</keyword>
<sequence>MTRLGGRLGRLFCWAVLAGVVCAWAVMEARAAGPQVTTIADVVYRADGKPASGWVVISWNAFVTADGAAVAAGTKSVQLGADGIFSVTLAPNAGAIPAGSYYSVTMKLDGGASSKEAWLVPAESPVTVARVRATEVPATMAVQSLTEDWATSNLVSVGGAQTVTGAKSFATSPSVPDPVKATDAASKNYVDANAGGSVYAARTNAANTFTQPQAFSVGITSQTVNGTVMVDQFSTAGDGTTGNCYTGWENALVASNGREFVFSPGKCYSTAGGIVLGGSFVIRGSGSNATSSAFIKCTGSGELFTVNSAVSAGVTQGFAIYDLLLDGNRTCTSGILFGHSSGGPLSANGNIYNVLAQHFKTAGFNLVAAEEINFYGIHGDYNSGSGMVIGDGVSGNINTTIQCFGCRFGFNSLNGVDVEGGVGLHFYGLIAEQNGLEGVKLVGNTTQGVVENDFYGAWLEANNTSRSGGPYYQLYADPTSGSILGLRIINSHFGICGTGNQAIYLGHVGGSAGNGTSYLSGNRYQACGAVYGTVANTSAANLTIYDEASLNWSLGEASAVTFDYLDKTFNKYRVLSGPVAVGGATVGVGDLTVFTTGTGAGLVCESAESANTLQTCPFATRSYDGSHLDTLILSNASAGNTVLNYGGGSGVQYAATQHHFYAAANNTTIMGADVFDITSSQLTAAIPFVSSAGGTFAEIVGTSLALGHCASAAVPAPCGSSAQGFVNIAAAANSVTVNTTAVTATSTITVMFDESVGAALGVTCTTASASEGAAYFVSTRTAGVGFTIETNMGPTTNPACLAYTITN</sequence>
<dbReference type="EnsemblBacteria" id="ABF43367">
    <property type="protein sequence ID" value="ABF43367"/>
    <property type="gene ID" value="Acid345_4367"/>
</dbReference>
<dbReference type="HOGENOM" id="CLU_349100_0_0_0"/>
<reference evidence="1 2" key="1">
    <citation type="journal article" date="2009" name="Appl. Environ. Microbiol.">
        <title>Three genomes from the phylum Acidobacteria provide insight into the lifestyles of these microorganisms in soils.</title>
        <authorList>
            <person name="Ward N.L."/>
            <person name="Challacombe J.F."/>
            <person name="Janssen P.H."/>
            <person name="Henrissat B."/>
            <person name="Coutinho P.M."/>
            <person name="Wu M."/>
            <person name="Xie G."/>
            <person name="Haft D.H."/>
            <person name="Sait M."/>
            <person name="Badger J."/>
            <person name="Barabote R.D."/>
            <person name="Bradley B."/>
            <person name="Brettin T.S."/>
            <person name="Brinkac L.M."/>
            <person name="Bruce D."/>
            <person name="Creasy T."/>
            <person name="Daugherty S.C."/>
            <person name="Davidsen T.M."/>
            <person name="DeBoy R.T."/>
            <person name="Detter J.C."/>
            <person name="Dodson R.J."/>
            <person name="Durkin A.S."/>
            <person name="Ganapathy A."/>
            <person name="Gwinn-Giglio M."/>
            <person name="Han C.S."/>
            <person name="Khouri H."/>
            <person name="Kiss H."/>
            <person name="Kothari S.P."/>
            <person name="Madupu R."/>
            <person name="Nelson K.E."/>
            <person name="Nelson W.C."/>
            <person name="Paulsen I."/>
            <person name="Penn K."/>
            <person name="Ren Q."/>
            <person name="Rosovitz M.J."/>
            <person name="Selengut J.D."/>
            <person name="Shrivastava S."/>
            <person name="Sullivan S.A."/>
            <person name="Tapia R."/>
            <person name="Thompson L.S."/>
            <person name="Watkins K.L."/>
            <person name="Yang Q."/>
            <person name="Yu C."/>
            <person name="Zafar N."/>
            <person name="Zhou L."/>
            <person name="Kuske C.R."/>
        </authorList>
    </citation>
    <scope>NUCLEOTIDE SEQUENCE [LARGE SCALE GENOMIC DNA]</scope>
    <source>
        <strain evidence="1 2">Ellin345</strain>
    </source>
</reference>
<dbReference type="eggNOG" id="ENOG5033EPG">
    <property type="taxonomic scope" value="Bacteria"/>
</dbReference>